<dbReference type="Proteomes" id="UP000504634">
    <property type="component" value="Unplaced"/>
</dbReference>
<dbReference type="Pfam" id="PF05444">
    <property type="entry name" value="DUF753"/>
    <property type="match status" value="2"/>
</dbReference>
<keyword evidence="3" id="KW-1185">Reference proteome</keyword>
<feature type="chain" id="PRO_5026885990" evidence="1">
    <location>
        <begin position="28"/>
        <end position="199"/>
    </location>
</feature>
<gene>
    <name evidence="4" type="primary">LOC115624819</name>
</gene>
<sequence length="199" mass="21467">MRPAITKNYHSTLLLLLLSSGVGLIQANTLNSCYSCNGISCQRTSLLKEIQCQDLLDYCVTIFDGSEVLYKGCSLEIPTELRSRCDSAGSGTCTKCNTNRCNNIGSPEFACLQCDSSKDTNCAENAAVLDPQPCGAPTAPNSYCFVKQSDVVQRGCATTVADQQKCLADENCSLCSPSDVKRCNSISVAVKSKRFPRFL</sequence>
<keyword evidence="1" id="KW-0732">Signal</keyword>
<feature type="domain" description="DUF753" evidence="2">
    <location>
        <begin position="110"/>
        <end position="184"/>
    </location>
</feature>
<feature type="domain" description="DUF753" evidence="2">
    <location>
        <begin position="32"/>
        <end position="102"/>
    </location>
</feature>
<dbReference type="AlphaFoldDB" id="A0A6J2TKI3"/>
<evidence type="ECO:0000313" key="3">
    <source>
        <dbReference type="Proteomes" id="UP000504634"/>
    </source>
</evidence>
<dbReference type="PANTHER" id="PTHR21721">
    <property type="entry name" value="GH09876P-RELATED"/>
    <property type="match status" value="1"/>
</dbReference>
<dbReference type="PANTHER" id="PTHR21721:SF26">
    <property type="entry name" value="DUF753 DOMAIN-CONTAINING PROTEIN-RELATED"/>
    <property type="match status" value="1"/>
</dbReference>
<proteinExistence type="predicted"/>
<evidence type="ECO:0000313" key="4">
    <source>
        <dbReference type="RefSeq" id="XP_030375527.1"/>
    </source>
</evidence>
<dbReference type="GeneID" id="115624819"/>
<protein>
    <submittedName>
        <fullName evidence="4">Uncharacterized protein LOC115624819</fullName>
    </submittedName>
</protein>
<evidence type="ECO:0000256" key="1">
    <source>
        <dbReference type="SAM" id="SignalP"/>
    </source>
</evidence>
<reference evidence="4" key="1">
    <citation type="submission" date="2025-08" db="UniProtKB">
        <authorList>
            <consortium name="RefSeq"/>
        </authorList>
    </citation>
    <scope>IDENTIFICATION</scope>
    <source>
        <strain evidence="4">11010-0011.00</strain>
        <tissue evidence="4">Whole body</tissue>
    </source>
</reference>
<feature type="signal peptide" evidence="1">
    <location>
        <begin position="1"/>
        <end position="27"/>
    </location>
</feature>
<organism evidence="3 4">
    <name type="scientific">Drosophila lebanonensis</name>
    <name type="common">Fruit fly</name>
    <name type="synonym">Scaptodrosophila lebanonensis</name>
    <dbReference type="NCBI Taxonomy" id="7225"/>
    <lineage>
        <taxon>Eukaryota</taxon>
        <taxon>Metazoa</taxon>
        <taxon>Ecdysozoa</taxon>
        <taxon>Arthropoda</taxon>
        <taxon>Hexapoda</taxon>
        <taxon>Insecta</taxon>
        <taxon>Pterygota</taxon>
        <taxon>Neoptera</taxon>
        <taxon>Endopterygota</taxon>
        <taxon>Diptera</taxon>
        <taxon>Brachycera</taxon>
        <taxon>Muscomorpha</taxon>
        <taxon>Ephydroidea</taxon>
        <taxon>Drosophilidae</taxon>
        <taxon>Scaptodrosophila</taxon>
    </lineage>
</organism>
<dbReference type="RefSeq" id="XP_030375527.1">
    <property type="nucleotide sequence ID" value="XM_030519667.1"/>
</dbReference>
<dbReference type="InterPro" id="IPR008472">
    <property type="entry name" value="DUF753"/>
</dbReference>
<accession>A0A6J2TKI3</accession>
<evidence type="ECO:0000259" key="2">
    <source>
        <dbReference type="Pfam" id="PF05444"/>
    </source>
</evidence>
<dbReference type="OrthoDB" id="7943935at2759"/>
<name>A0A6J2TKI3_DROLE</name>